<dbReference type="EMBL" id="CM042031">
    <property type="protein sequence ID" value="KAI3785164.1"/>
    <property type="molecule type" value="Genomic_DNA"/>
</dbReference>
<accession>A0ACB9GNZ3</accession>
<reference evidence="2" key="1">
    <citation type="journal article" date="2022" name="Mol. Ecol. Resour.">
        <title>The genomes of chicory, endive, great burdock and yacon provide insights into Asteraceae palaeo-polyploidization history and plant inulin production.</title>
        <authorList>
            <person name="Fan W."/>
            <person name="Wang S."/>
            <person name="Wang H."/>
            <person name="Wang A."/>
            <person name="Jiang F."/>
            <person name="Liu H."/>
            <person name="Zhao H."/>
            <person name="Xu D."/>
            <person name="Zhang Y."/>
        </authorList>
    </citation>
    <scope>NUCLEOTIDE SEQUENCE [LARGE SCALE GENOMIC DNA]</scope>
    <source>
        <strain evidence="2">cv. Yunnan</strain>
    </source>
</reference>
<evidence type="ECO:0000313" key="1">
    <source>
        <dbReference type="EMBL" id="KAI3785164.1"/>
    </source>
</evidence>
<evidence type="ECO:0000313" key="2">
    <source>
        <dbReference type="Proteomes" id="UP001056120"/>
    </source>
</evidence>
<proteinExistence type="predicted"/>
<sequence length="83" mass="8724">MLDVLLFMIGSRKHLGSGGGGGSGGEAAAGETKSFGTPGIISHEKGMVHRGLLAVHGFHNAVFRKLIKPTKLLEMILLEGEQE</sequence>
<reference evidence="1 2" key="2">
    <citation type="journal article" date="2022" name="Mol. Ecol. Resour.">
        <title>The genomes of chicory, endive, great burdock and yacon provide insights into Asteraceae paleo-polyploidization history and plant inulin production.</title>
        <authorList>
            <person name="Fan W."/>
            <person name="Wang S."/>
            <person name="Wang H."/>
            <person name="Wang A."/>
            <person name="Jiang F."/>
            <person name="Liu H."/>
            <person name="Zhao H."/>
            <person name="Xu D."/>
            <person name="Zhang Y."/>
        </authorList>
    </citation>
    <scope>NUCLEOTIDE SEQUENCE [LARGE SCALE GENOMIC DNA]</scope>
    <source>
        <strain evidence="2">cv. Yunnan</strain>
        <tissue evidence="1">Leaves</tissue>
    </source>
</reference>
<organism evidence="1 2">
    <name type="scientific">Smallanthus sonchifolius</name>
    <dbReference type="NCBI Taxonomy" id="185202"/>
    <lineage>
        <taxon>Eukaryota</taxon>
        <taxon>Viridiplantae</taxon>
        <taxon>Streptophyta</taxon>
        <taxon>Embryophyta</taxon>
        <taxon>Tracheophyta</taxon>
        <taxon>Spermatophyta</taxon>
        <taxon>Magnoliopsida</taxon>
        <taxon>eudicotyledons</taxon>
        <taxon>Gunneridae</taxon>
        <taxon>Pentapetalae</taxon>
        <taxon>asterids</taxon>
        <taxon>campanulids</taxon>
        <taxon>Asterales</taxon>
        <taxon>Asteraceae</taxon>
        <taxon>Asteroideae</taxon>
        <taxon>Heliantheae alliance</taxon>
        <taxon>Millerieae</taxon>
        <taxon>Smallanthus</taxon>
    </lineage>
</organism>
<comment type="caution">
    <text evidence="1">The sequence shown here is derived from an EMBL/GenBank/DDBJ whole genome shotgun (WGS) entry which is preliminary data.</text>
</comment>
<dbReference type="Proteomes" id="UP001056120">
    <property type="component" value="Linkage Group LG14"/>
</dbReference>
<protein>
    <submittedName>
        <fullName evidence="1">Uncharacterized protein</fullName>
    </submittedName>
</protein>
<name>A0ACB9GNZ3_9ASTR</name>
<gene>
    <name evidence="1" type="ORF">L1987_44277</name>
</gene>
<keyword evidence="2" id="KW-1185">Reference proteome</keyword>